<dbReference type="GeneID" id="94580794"/>
<comment type="caution">
    <text evidence="2">The sequence shown here is derived from an EMBL/GenBank/DDBJ whole genome shotgun (WGS) entry which is preliminary data.</text>
</comment>
<dbReference type="InterPro" id="IPR027843">
    <property type="entry name" value="DUF4440"/>
</dbReference>
<reference evidence="3" key="1">
    <citation type="submission" date="2017-01" db="EMBL/GenBank/DDBJ databases">
        <authorList>
            <person name="Wolfgang W.J."/>
            <person name="Cole J."/>
            <person name="Wroblewski D."/>
            <person name="Mcginnis J."/>
            <person name="Musser K.A."/>
        </authorList>
    </citation>
    <scope>NUCLEOTIDE SEQUENCE [LARGE SCALE GENOMIC DNA]</scope>
    <source>
        <strain evidence="3">DSM 19151</strain>
    </source>
</reference>
<dbReference type="Proteomes" id="UP000193118">
    <property type="component" value="Unassembled WGS sequence"/>
</dbReference>
<dbReference type="AlphaFoldDB" id="A0A1X3DAG3"/>
<accession>A0A1X3DAG3</accession>
<dbReference type="STRING" id="194197.BWD09_06845"/>
<dbReference type="EMBL" id="MTBO01000014">
    <property type="protein sequence ID" value="OSI16712.1"/>
    <property type="molecule type" value="Genomic_DNA"/>
</dbReference>
<gene>
    <name evidence="2" type="ORF">BWD09_06845</name>
</gene>
<organism evidence="2 3">
    <name type="scientific">Neisseria dentiae</name>
    <dbReference type="NCBI Taxonomy" id="194197"/>
    <lineage>
        <taxon>Bacteria</taxon>
        <taxon>Pseudomonadati</taxon>
        <taxon>Pseudomonadota</taxon>
        <taxon>Betaproteobacteria</taxon>
        <taxon>Neisseriales</taxon>
        <taxon>Neisseriaceae</taxon>
        <taxon>Neisseria</taxon>
    </lineage>
</organism>
<dbReference type="RefSeq" id="WP_158088149.1">
    <property type="nucleotide sequence ID" value="NZ_CAUJPZ010000024.1"/>
</dbReference>
<name>A0A1X3DAG3_9NEIS</name>
<sequence length="117" mass="13338">MSAEQFYHAMNHAMLQADTAAIARMTTADFTLTHITGYRQSRAEWLQQIENGQMRYFNMAEESVQANVKGDTARVIGRSRTAAHIWGAQGTWPLQLDYQLVRENGQWKARQAVATTY</sequence>
<evidence type="ECO:0000313" key="3">
    <source>
        <dbReference type="Proteomes" id="UP000193118"/>
    </source>
</evidence>
<feature type="domain" description="DUF4440" evidence="1">
    <location>
        <begin position="7"/>
        <end position="108"/>
    </location>
</feature>
<keyword evidence="3" id="KW-1185">Reference proteome</keyword>
<proteinExistence type="predicted"/>
<dbReference type="Gene3D" id="3.10.450.50">
    <property type="match status" value="1"/>
</dbReference>
<dbReference type="InterPro" id="IPR032710">
    <property type="entry name" value="NTF2-like_dom_sf"/>
</dbReference>
<evidence type="ECO:0000259" key="1">
    <source>
        <dbReference type="Pfam" id="PF14534"/>
    </source>
</evidence>
<dbReference type="OrthoDB" id="5146008at2"/>
<dbReference type="SUPFAM" id="SSF54427">
    <property type="entry name" value="NTF2-like"/>
    <property type="match status" value="1"/>
</dbReference>
<protein>
    <recommendedName>
        <fullName evidence="1">DUF4440 domain-containing protein</fullName>
    </recommendedName>
</protein>
<evidence type="ECO:0000313" key="2">
    <source>
        <dbReference type="EMBL" id="OSI16712.1"/>
    </source>
</evidence>
<dbReference type="Pfam" id="PF14534">
    <property type="entry name" value="DUF4440"/>
    <property type="match status" value="1"/>
</dbReference>